<evidence type="ECO:0000313" key="3">
    <source>
        <dbReference type="EMBL" id="KAA1128970.1"/>
    </source>
</evidence>
<sequence length="144" mass="15665">MARGQYGRQRLAPVHPPHQRVLDGRRMNCGASKSRTSMTVHQTDWEKLGLRLRNASWTSPGDSPPLGLAAPSCSDQRCAGSNSSVRTLTDSIHNQAGASTDVNMLTALEDRPSPTTAPHQPVDPPLAEFPLLNFYKAIRANPAR</sequence>
<reference evidence="4 5" key="1">
    <citation type="submission" date="2019-05" db="EMBL/GenBank/DDBJ databases">
        <title>Emergence of the Ug99 lineage of the wheat stem rust pathogen through somatic hybridization.</title>
        <authorList>
            <person name="Li F."/>
            <person name="Upadhyaya N.M."/>
            <person name="Sperschneider J."/>
            <person name="Matny O."/>
            <person name="Nguyen-Phuc H."/>
            <person name="Mago R."/>
            <person name="Raley C."/>
            <person name="Miller M.E."/>
            <person name="Silverstein K.A.T."/>
            <person name="Henningsen E."/>
            <person name="Hirsch C.D."/>
            <person name="Visser B."/>
            <person name="Pretorius Z.A."/>
            <person name="Steffenson B.J."/>
            <person name="Schwessinger B."/>
            <person name="Dodds P.N."/>
            <person name="Figueroa M."/>
        </authorList>
    </citation>
    <scope>NUCLEOTIDE SEQUENCE [LARGE SCALE GENOMIC DNA]</scope>
    <source>
        <strain evidence="2">21-0</strain>
        <strain evidence="3 5">Ug99</strain>
    </source>
</reference>
<keyword evidence="4" id="KW-1185">Reference proteome</keyword>
<dbReference type="Proteomes" id="UP000325313">
    <property type="component" value="Unassembled WGS sequence"/>
</dbReference>
<evidence type="ECO:0000313" key="5">
    <source>
        <dbReference type="Proteomes" id="UP000325313"/>
    </source>
</evidence>
<evidence type="ECO:0000313" key="4">
    <source>
        <dbReference type="Proteomes" id="UP000324748"/>
    </source>
</evidence>
<protein>
    <submittedName>
        <fullName evidence="2">Uncharacterized protein</fullName>
    </submittedName>
</protein>
<gene>
    <name evidence="2" type="ORF">PGT21_026671</name>
    <name evidence="3" type="ORF">PGTUg99_016339</name>
</gene>
<feature type="region of interest" description="Disordered" evidence="1">
    <location>
        <begin position="1"/>
        <end position="20"/>
    </location>
</feature>
<evidence type="ECO:0000313" key="2">
    <source>
        <dbReference type="EMBL" id="KAA1094615.1"/>
    </source>
</evidence>
<dbReference type="Proteomes" id="UP000324748">
    <property type="component" value="Unassembled WGS sequence"/>
</dbReference>
<proteinExistence type="predicted"/>
<dbReference type="EMBL" id="VSWC01000079">
    <property type="protein sequence ID" value="KAA1094615.1"/>
    <property type="molecule type" value="Genomic_DNA"/>
</dbReference>
<evidence type="ECO:0000256" key="1">
    <source>
        <dbReference type="SAM" id="MobiDB-lite"/>
    </source>
</evidence>
<feature type="region of interest" description="Disordered" evidence="1">
    <location>
        <begin position="56"/>
        <end position="83"/>
    </location>
</feature>
<dbReference type="AlphaFoldDB" id="A0A5B0NZF5"/>
<name>A0A5B0NZF5_PUCGR</name>
<accession>A0A5B0NZF5</accession>
<comment type="caution">
    <text evidence="2">The sequence shown here is derived from an EMBL/GenBank/DDBJ whole genome shotgun (WGS) entry which is preliminary data.</text>
</comment>
<organism evidence="2 4">
    <name type="scientific">Puccinia graminis f. sp. tritici</name>
    <dbReference type="NCBI Taxonomy" id="56615"/>
    <lineage>
        <taxon>Eukaryota</taxon>
        <taxon>Fungi</taxon>
        <taxon>Dikarya</taxon>
        <taxon>Basidiomycota</taxon>
        <taxon>Pucciniomycotina</taxon>
        <taxon>Pucciniomycetes</taxon>
        <taxon>Pucciniales</taxon>
        <taxon>Pucciniaceae</taxon>
        <taxon>Puccinia</taxon>
    </lineage>
</organism>
<dbReference type="EMBL" id="VDEP01000138">
    <property type="protein sequence ID" value="KAA1128970.1"/>
    <property type="molecule type" value="Genomic_DNA"/>
</dbReference>
<feature type="compositionally biased region" description="Polar residues" evidence="1">
    <location>
        <begin position="73"/>
        <end position="83"/>
    </location>
</feature>